<dbReference type="PROSITE" id="PS50172">
    <property type="entry name" value="BRCT"/>
    <property type="match status" value="1"/>
</dbReference>
<dbReference type="Pfam" id="PF03031">
    <property type="entry name" value="NIF"/>
    <property type="match status" value="1"/>
</dbReference>
<dbReference type="EMBL" id="CAKM01000236">
    <property type="protein sequence ID" value="CCJ30145.1"/>
    <property type="molecule type" value="Genomic_DNA"/>
</dbReference>
<dbReference type="STRING" id="1209962.L0PES4"/>
<keyword evidence="3 6" id="KW-0539">Nucleus</keyword>
<dbReference type="InterPro" id="IPR039189">
    <property type="entry name" value="Fcp1"/>
</dbReference>
<evidence type="ECO:0000256" key="5">
    <source>
        <dbReference type="ARBA" id="ARBA00048336"/>
    </source>
</evidence>
<name>L0PES4_PNEJI</name>
<dbReference type="SUPFAM" id="SSF52113">
    <property type="entry name" value="BRCT domain"/>
    <property type="match status" value="1"/>
</dbReference>
<dbReference type="PROSITE" id="PS50969">
    <property type="entry name" value="FCP1"/>
    <property type="match status" value="1"/>
</dbReference>
<dbReference type="InterPro" id="IPR001357">
    <property type="entry name" value="BRCT_dom"/>
</dbReference>
<dbReference type="CDD" id="cd07521">
    <property type="entry name" value="HAD_FCP1-like"/>
    <property type="match status" value="1"/>
</dbReference>
<dbReference type="CDD" id="cd17729">
    <property type="entry name" value="BRCT_CTDP1"/>
    <property type="match status" value="1"/>
</dbReference>
<sequence length="741" mass="85800">MRTMKNIFMYFKLGFKLNSVLDTFFKELYIRMNQEPTYVYLPPSLRYPVTVVSVRIKAEDQVKKHDALLSYKYQGNYTEYEDGSEHVVACEYVEVFQSPIEGMIKAWFVEEGTVVENKDFRILSIIEPCLHSVQYYGLCATCGRDVTQQDFTGFLDSTRATIQMSHDATKLTVSKEEATRLERETMERLLKEMKLSLIVDLDQTILHATVDPIVGEWLSNPSSKHYLAVQDVQKFCLKENNSGIGNWYYVKMRPGLEQFLENISKLYEMHIYTMGTRAYAASIAHLIDKDKKYFGDRILSRDESGSTTRKNIQRLFPVDTSMVVIIDDRADVWQWSPNLIKVTPYEFFVGIGDINGDYLSNKPTLHNFSPNMLIQSSALQDFPLDQQNIVYCSPQSHFMSTDNNSCQNILINDHNTISEEKFQEKIYEKKTKTPIHKDHNSLSIINDQEKTNQVLDKTNDEEKADEKISFHNNDTELYRLELSLKMVHKEFYKEYNKLLEAKKKSSNPDINKLDIKVIMPMLKSNVLKGTNLVFSGIVPMGMDVLSSNIAQWAINFGAKVSKNISNDVTHLIATKIRTTKVKKALQQKNIKIVSIDWLLHSISHWKRLPESDYQLYSFSSDIFNTQLQEEFHSLNNNIENSYRFISSDDDDDIENCKHKDSFILSKEFTPKDTNMQNIPENVNNQNVIDSIDWEDAMKEVDEFLEESSDNTSNSEDTSKDKIVSTFEKKRKISHLLEIDNS</sequence>
<evidence type="ECO:0000256" key="2">
    <source>
        <dbReference type="ARBA" id="ARBA00022801"/>
    </source>
</evidence>
<dbReference type="NCBIfam" id="TIGR02250">
    <property type="entry name" value="FCP1_euk"/>
    <property type="match status" value="1"/>
</dbReference>
<dbReference type="InterPro" id="IPR004274">
    <property type="entry name" value="FCP1_dom"/>
</dbReference>
<evidence type="ECO:0000313" key="9">
    <source>
        <dbReference type="EMBL" id="CCJ30145.1"/>
    </source>
</evidence>
<evidence type="ECO:0000256" key="1">
    <source>
        <dbReference type="ARBA" id="ARBA00004123"/>
    </source>
</evidence>
<dbReference type="Proteomes" id="UP000010422">
    <property type="component" value="Unassembled WGS sequence"/>
</dbReference>
<dbReference type="PANTHER" id="PTHR23081">
    <property type="entry name" value="RNA POLYMERASE II CTD PHOSPHATASE"/>
    <property type="match status" value="1"/>
</dbReference>
<evidence type="ECO:0000256" key="3">
    <source>
        <dbReference type="ARBA" id="ARBA00023242"/>
    </source>
</evidence>
<comment type="catalytic activity">
    <reaction evidence="5 6">
        <text>O-phospho-L-threonyl-[protein] + H2O = L-threonyl-[protein] + phosphate</text>
        <dbReference type="Rhea" id="RHEA:47004"/>
        <dbReference type="Rhea" id="RHEA-COMP:11060"/>
        <dbReference type="Rhea" id="RHEA-COMP:11605"/>
        <dbReference type="ChEBI" id="CHEBI:15377"/>
        <dbReference type="ChEBI" id="CHEBI:30013"/>
        <dbReference type="ChEBI" id="CHEBI:43474"/>
        <dbReference type="ChEBI" id="CHEBI:61977"/>
        <dbReference type="EC" id="3.1.3.16"/>
    </reaction>
</comment>
<dbReference type="InterPro" id="IPR011947">
    <property type="entry name" value="FCP1_euk"/>
</dbReference>
<comment type="function">
    <text evidence="6">This promotes the activity of RNA polymerase II.</text>
</comment>
<dbReference type="Gene3D" id="3.40.50.1000">
    <property type="entry name" value="HAD superfamily/HAD-like"/>
    <property type="match status" value="1"/>
</dbReference>
<feature type="domain" description="BRCT" evidence="7">
    <location>
        <begin position="522"/>
        <end position="615"/>
    </location>
</feature>
<comment type="subcellular location">
    <subcellularLocation>
        <location evidence="1 6">Nucleus</location>
    </subcellularLocation>
</comment>
<gene>
    <name evidence="9" type="ORF">PNEJI1_001065</name>
</gene>
<organism evidence="10">
    <name type="scientific">Pneumocystis jirovecii</name>
    <name type="common">Human pneumocystis pneumonia agent</name>
    <dbReference type="NCBI Taxonomy" id="42068"/>
    <lineage>
        <taxon>Eukaryota</taxon>
        <taxon>Fungi</taxon>
        <taxon>Dikarya</taxon>
        <taxon>Ascomycota</taxon>
        <taxon>Taphrinomycotina</taxon>
        <taxon>Pneumocystomycetes</taxon>
        <taxon>Pneumocystaceae</taxon>
        <taxon>Pneumocystis</taxon>
    </lineage>
</organism>
<dbReference type="InParanoid" id="L0PES4"/>
<dbReference type="EC" id="3.1.3.16" evidence="6"/>
<evidence type="ECO:0000259" key="8">
    <source>
        <dbReference type="PROSITE" id="PS50969"/>
    </source>
</evidence>
<dbReference type="VEuPathDB" id="FungiDB:PNEJI1_001065"/>
<dbReference type="SUPFAM" id="SSF56784">
    <property type="entry name" value="HAD-like"/>
    <property type="match status" value="1"/>
</dbReference>
<proteinExistence type="predicted"/>
<comment type="caution">
    <text evidence="9">The sequence shown here is derived from an EMBL/GenBank/DDBJ whole genome shotgun (WGS) entry which is preliminary data.</text>
</comment>
<evidence type="ECO:0000256" key="6">
    <source>
        <dbReference type="RuleBase" id="RU366066"/>
    </source>
</evidence>
<feature type="domain" description="FCP1 homology" evidence="8">
    <location>
        <begin position="190"/>
        <end position="368"/>
    </location>
</feature>
<dbReference type="Gene3D" id="3.40.50.10190">
    <property type="entry name" value="BRCT domain"/>
    <property type="match status" value="1"/>
</dbReference>
<dbReference type="InterPro" id="IPR036412">
    <property type="entry name" value="HAD-like_sf"/>
</dbReference>
<dbReference type="SMART" id="SM00577">
    <property type="entry name" value="CPDc"/>
    <property type="match status" value="1"/>
</dbReference>
<dbReference type="PANTHER" id="PTHR23081:SF36">
    <property type="entry name" value="RNA POLYMERASE II SUBUNIT A C-TERMINAL DOMAIN PHOSPHATASE"/>
    <property type="match status" value="1"/>
</dbReference>
<accession>L0PES4</accession>
<dbReference type="SMART" id="SM00292">
    <property type="entry name" value="BRCT"/>
    <property type="match status" value="1"/>
</dbReference>
<dbReference type="AlphaFoldDB" id="L0PES4"/>
<dbReference type="GO" id="GO:0005634">
    <property type="term" value="C:nucleus"/>
    <property type="evidence" value="ECO:0007669"/>
    <property type="project" value="UniProtKB-SubCell"/>
</dbReference>
<evidence type="ECO:0000259" key="7">
    <source>
        <dbReference type="PROSITE" id="PS50172"/>
    </source>
</evidence>
<protein>
    <recommendedName>
        <fullName evidence="6">RNA polymerase II subunit A C-terminal domain phosphatase</fullName>
        <ecNumber evidence="6">3.1.3.16</ecNumber>
    </recommendedName>
</protein>
<dbReference type="Pfam" id="PF00533">
    <property type="entry name" value="BRCT"/>
    <property type="match status" value="1"/>
</dbReference>
<comment type="catalytic activity">
    <reaction evidence="4 6">
        <text>O-phospho-L-seryl-[protein] + H2O = L-seryl-[protein] + phosphate</text>
        <dbReference type="Rhea" id="RHEA:20629"/>
        <dbReference type="Rhea" id="RHEA-COMP:9863"/>
        <dbReference type="Rhea" id="RHEA-COMP:11604"/>
        <dbReference type="ChEBI" id="CHEBI:15377"/>
        <dbReference type="ChEBI" id="CHEBI:29999"/>
        <dbReference type="ChEBI" id="CHEBI:43474"/>
        <dbReference type="ChEBI" id="CHEBI:83421"/>
        <dbReference type="EC" id="3.1.3.16"/>
    </reaction>
</comment>
<keyword evidence="2 6" id="KW-0378">Hydrolase</keyword>
<dbReference type="InterPro" id="IPR036420">
    <property type="entry name" value="BRCT_dom_sf"/>
</dbReference>
<evidence type="ECO:0000256" key="4">
    <source>
        <dbReference type="ARBA" id="ARBA00047761"/>
    </source>
</evidence>
<dbReference type="InterPro" id="IPR023214">
    <property type="entry name" value="HAD_sf"/>
</dbReference>
<evidence type="ECO:0000313" key="10">
    <source>
        <dbReference type="Proteomes" id="UP000010422"/>
    </source>
</evidence>
<dbReference type="GO" id="GO:0008420">
    <property type="term" value="F:RNA polymerase II CTD heptapeptide repeat phosphatase activity"/>
    <property type="evidence" value="ECO:0007669"/>
    <property type="project" value="UniProtKB-UniRule"/>
</dbReference>
<reference evidence="9 10" key="1">
    <citation type="journal article" date="2012" name="MBio">
        <title>De novo assembly of the Pneumocystis jirovecii genome from a single bronchoalveolar lavage fluid specimen from a patient.</title>
        <authorList>
            <person name="Cisse O.H."/>
            <person name="Pagni M."/>
            <person name="Hauser P.M."/>
        </authorList>
    </citation>
    <scope>NUCLEOTIDE SEQUENCE [LARGE SCALE GENOMIC DNA]</scope>
    <source>
        <strain evidence="9 10">SE8</strain>
    </source>
</reference>
<dbReference type="FunCoup" id="L0PES4">
    <property type="interactions" value="267"/>
</dbReference>